<dbReference type="PROSITE" id="PS00867">
    <property type="entry name" value="CPSASE_2"/>
    <property type="match status" value="1"/>
</dbReference>
<evidence type="ECO:0000256" key="7">
    <source>
        <dbReference type="SAM" id="MobiDB-lite"/>
    </source>
</evidence>
<dbReference type="Pfam" id="PF00364">
    <property type="entry name" value="Biotin_lipoyl"/>
    <property type="match status" value="1"/>
</dbReference>
<dbReference type="Proteomes" id="UP001296104">
    <property type="component" value="Unassembled WGS sequence"/>
</dbReference>
<dbReference type="Gene3D" id="2.40.50.100">
    <property type="match status" value="1"/>
</dbReference>
<organism evidence="11 12">
    <name type="scientific">Lecanosticta acicola</name>
    <dbReference type="NCBI Taxonomy" id="111012"/>
    <lineage>
        <taxon>Eukaryota</taxon>
        <taxon>Fungi</taxon>
        <taxon>Dikarya</taxon>
        <taxon>Ascomycota</taxon>
        <taxon>Pezizomycotina</taxon>
        <taxon>Dothideomycetes</taxon>
        <taxon>Dothideomycetidae</taxon>
        <taxon>Mycosphaerellales</taxon>
        <taxon>Mycosphaerellaceae</taxon>
        <taxon>Lecanosticta</taxon>
    </lineage>
</organism>
<dbReference type="InterPro" id="IPR005481">
    <property type="entry name" value="BC-like_N"/>
</dbReference>
<evidence type="ECO:0000256" key="2">
    <source>
        <dbReference type="ARBA" id="ARBA00022598"/>
    </source>
</evidence>
<gene>
    <name evidence="11" type="ORF">LECACI_7A008352</name>
</gene>
<dbReference type="InterPro" id="IPR016185">
    <property type="entry name" value="PreATP-grasp_dom_sf"/>
</dbReference>
<dbReference type="PANTHER" id="PTHR45007">
    <property type="entry name" value="CARBOXYLASE, PUTATIVE (AFU_ORTHOLOGUE AFUA_5G07570)-RELATED"/>
    <property type="match status" value="1"/>
</dbReference>
<dbReference type="InterPro" id="IPR011761">
    <property type="entry name" value="ATP-grasp"/>
</dbReference>
<keyword evidence="4 6" id="KW-0067">ATP-binding</keyword>
<dbReference type="SUPFAM" id="SSF52440">
    <property type="entry name" value="PreATP-grasp domain"/>
    <property type="match status" value="1"/>
</dbReference>
<keyword evidence="2" id="KW-0436">Ligase</keyword>
<dbReference type="SUPFAM" id="SSF51230">
    <property type="entry name" value="Single hybrid motif"/>
    <property type="match status" value="1"/>
</dbReference>
<dbReference type="Pfam" id="PF02786">
    <property type="entry name" value="CPSase_L_D2"/>
    <property type="match status" value="1"/>
</dbReference>
<dbReference type="GO" id="GO:0005524">
    <property type="term" value="F:ATP binding"/>
    <property type="evidence" value="ECO:0007669"/>
    <property type="project" value="UniProtKB-UniRule"/>
</dbReference>
<name>A0AAI8Z638_9PEZI</name>
<accession>A0AAI8Z638</accession>
<evidence type="ECO:0000259" key="10">
    <source>
        <dbReference type="PROSITE" id="PS50979"/>
    </source>
</evidence>
<dbReference type="CDD" id="cd06850">
    <property type="entry name" value="biotinyl_domain"/>
    <property type="match status" value="1"/>
</dbReference>
<proteinExistence type="predicted"/>
<dbReference type="SUPFAM" id="SSF51246">
    <property type="entry name" value="Rudiment single hybrid motif"/>
    <property type="match status" value="1"/>
</dbReference>
<evidence type="ECO:0000256" key="5">
    <source>
        <dbReference type="ARBA" id="ARBA00023267"/>
    </source>
</evidence>
<evidence type="ECO:0000313" key="11">
    <source>
        <dbReference type="EMBL" id="CAK4033194.1"/>
    </source>
</evidence>
<evidence type="ECO:0000259" key="9">
    <source>
        <dbReference type="PROSITE" id="PS50975"/>
    </source>
</evidence>
<comment type="cofactor">
    <cofactor evidence="1">
        <name>biotin</name>
        <dbReference type="ChEBI" id="CHEBI:57586"/>
    </cofactor>
</comment>
<keyword evidence="12" id="KW-1185">Reference proteome</keyword>
<dbReference type="InterPro" id="IPR011054">
    <property type="entry name" value="Rudment_hybrid_motif"/>
</dbReference>
<evidence type="ECO:0000256" key="3">
    <source>
        <dbReference type="ARBA" id="ARBA00022741"/>
    </source>
</evidence>
<dbReference type="InterPro" id="IPR011764">
    <property type="entry name" value="Biotin_carboxylation_dom"/>
</dbReference>
<dbReference type="InterPro" id="IPR005479">
    <property type="entry name" value="CPAse_ATP-bd"/>
</dbReference>
<evidence type="ECO:0000256" key="4">
    <source>
        <dbReference type="ARBA" id="ARBA00022840"/>
    </source>
</evidence>
<feature type="domain" description="Lipoyl-binding" evidence="8">
    <location>
        <begin position="602"/>
        <end position="681"/>
    </location>
</feature>
<feature type="compositionally biased region" description="Basic and acidic residues" evidence="7">
    <location>
        <begin position="540"/>
        <end position="551"/>
    </location>
</feature>
<dbReference type="GO" id="GO:0016874">
    <property type="term" value="F:ligase activity"/>
    <property type="evidence" value="ECO:0007669"/>
    <property type="project" value="UniProtKB-KW"/>
</dbReference>
<comment type="caution">
    <text evidence="11">The sequence shown here is derived from an EMBL/GenBank/DDBJ whole genome shotgun (WGS) entry which is preliminary data.</text>
</comment>
<dbReference type="Gene3D" id="3.30.470.20">
    <property type="entry name" value="ATP-grasp fold, B domain"/>
    <property type="match status" value="1"/>
</dbReference>
<dbReference type="AlphaFoldDB" id="A0AAI8Z638"/>
<evidence type="ECO:0000256" key="1">
    <source>
        <dbReference type="ARBA" id="ARBA00001953"/>
    </source>
</evidence>
<dbReference type="Pfam" id="PF00289">
    <property type="entry name" value="Biotin_carb_N"/>
    <property type="match status" value="1"/>
</dbReference>
<reference evidence="11" key="1">
    <citation type="submission" date="2023-11" db="EMBL/GenBank/DDBJ databases">
        <authorList>
            <person name="Alioto T."/>
            <person name="Alioto T."/>
            <person name="Gomez Garrido J."/>
        </authorList>
    </citation>
    <scope>NUCLEOTIDE SEQUENCE</scope>
</reference>
<evidence type="ECO:0000313" key="12">
    <source>
        <dbReference type="Proteomes" id="UP001296104"/>
    </source>
</evidence>
<dbReference type="Pfam" id="PF02785">
    <property type="entry name" value="Biotin_carb_C"/>
    <property type="match status" value="1"/>
</dbReference>
<evidence type="ECO:0000259" key="8">
    <source>
        <dbReference type="PROSITE" id="PS50968"/>
    </source>
</evidence>
<dbReference type="FunFam" id="3.30.1490.20:FF:000003">
    <property type="entry name" value="acetyl-CoA carboxylase isoform X1"/>
    <property type="match status" value="1"/>
</dbReference>
<protein>
    <submittedName>
        <fullName evidence="11">Pyruvate carboxylase 1</fullName>
    </submittedName>
</protein>
<sequence>MPLRNHPPPPRRRRRIHKILIANRGEIATRILTTCRELHLETYALYTDHDVSHTCHAQHALRLESPAGYTEIETLVSIVREYGIDAVHPGYGFLSESAVFAERLEAVGVLVVGPGSAVLRRTGDKVAARQLAEGCGVAVLPGFFHDEEEEGGGEGTGEVMMMRRMREFVSRVGFPVMIKAVDGGGGRGIRLVRRAEELEGAVRRAVEESASRRVFVEKAAVEGYRHVEVQILGDGRGGVRHLWERECSIQRRYQKVVEVAPSRCADREVVRPVIEAAVRIAQGLAYLSLGTFEFLVNPTTEEWFFLEINPRLQVEHTITEAICAEDLVKAQLRLAQGASLEEIGLGSLEQDALLVPRQHAIQLRVTAEEPAKQYALSIGKLHSFRFPSGVGTRVDTALVAGAPAPAIVTSDFDSVLAKIIITARTWPDAVSKARRALEDTAVAGIPTNLPLLRAVVAHPDFEAGNCDTQWLESKHDELLARSRQYPDVKDPFHALVPSSTPSAALAAVGGTSSSAGPALFKKNDAWKLVLKPLPTSSTGGREEEKAGEAQTHHLSLQTLHQNDFPTALTALIHYTTPASKSPQPYHLTLTSTLASASALSTPHPQGDPSNPAHITLPLSGKLVEVLVDAGDVVKAEDVICVIKQMKMEVEVRSHRAGVVIWATEAADGEDVAEGMLLAVVEEEEKKVVASSSSSSSKL</sequence>
<evidence type="ECO:0000256" key="6">
    <source>
        <dbReference type="PROSITE-ProRule" id="PRU00409"/>
    </source>
</evidence>
<dbReference type="SMART" id="SM00878">
    <property type="entry name" value="Biotin_carb_C"/>
    <property type="match status" value="1"/>
</dbReference>
<dbReference type="InterPro" id="IPR005482">
    <property type="entry name" value="Biotin_COase_C"/>
</dbReference>
<dbReference type="PROSITE" id="PS50979">
    <property type="entry name" value="BC"/>
    <property type="match status" value="1"/>
</dbReference>
<feature type="region of interest" description="Disordered" evidence="7">
    <location>
        <begin position="532"/>
        <end position="551"/>
    </location>
</feature>
<dbReference type="PROSITE" id="PS50975">
    <property type="entry name" value="ATP_GRASP"/>
    <property type="match status" value="1"/>
</dbReference>
<feature type="domain" description="ATP-grasp" evidence="9">
    <location>
        <begin position="129"/>
        <end position="336"/>
    </location>
</feature>
<keyword evidence="3 6" id="KW-0547">Nucleotide-binding</keyword>
<keyword evidence="11" id="KW-0670">Pyruvate</keyword>
<dbReference type="GO" id="GO:0046872">
    <property type="term" value="F:metal ion binding"/>
    <property type="evidence" value="ECO:0007669"/>
    <property type="project" value="InterPro"/>
</dbReference>
<keyword evidence="5" id="KW-0092">Biotin</keyword>
<dbReference type="PROSITE" id="PS50968">
    <property type="entry name" value="BIOTINYL_LIPOYL"/>
    <property type="match status" value="1"/>
</dbReference>
<dbReference type="EMBL" id="CAVMBE010000079">
    <property type="protein sequence ID" value="CAK4033194.1"/>
    <property type="molecule type" value="Genomic_DNA"/>
</dbReference>
<dbReference type="PANTHER" id="PTHR45007:SF1">
    <property type="entry name" value="CARBOXYLASE, PUTATIVE (AFU_ORTHOLOGUE AFUA_5G07570)-RELATED"/>
    <property type="match status" value="1"/>
</dbReference>
<feature type="domain" description="Biotin carboxylation" evidence="10">
    <location>
        <begin position="15"/>
        <end position="476"/>
    </location>
</feature>
<dbReference type="SUPFAM" id="SSF56059">
    <property type="entry name" value="Glutathione synthetase ATP-binding domain-like"/>
    <property type="match status" value="1"/>
</dbReference>
<dbReference type="InterPro" id="IPR000089">
    <property type="entry name" value="Biotin_lipoyl"/>
</dbReference>
<dbReference type="InterPro" id="IPR011053">
    <property type="entry name" value="Single_hybrid_motif"/>
</dbReference>